<sequence length="64" mass="7357">MREHIEKARTEPERYPLDPAKITSWLLEGPWEENAVCVHCQNNSSGERCESCLDGYFLLDGKCT</sequence>
<keyword evidence="3" id="KW-1015">Disulfide bond</keyword>
<name>A0A401QFW6_SCYTO</name>
<dbReference type="SUPFAM" id="SSF57196">
    <property type="entry name" value="EGF/Laminin"/>
    <property type="match status" value="1"/>
</dbReference>
<evidence type="ECO:0000259" key="6">
    <source>
        <dbReference type="PROSITE" id="PS01248"/>
    </source>
</evidence>
<evidence type="ECO:0000256" key="1">
    <source>
        <dbReference type="ARBA" id="ARBA00022729"/>
    </source>
</evidence>
<comment type="caution">
    <text evidence="7">The sequence shown here is derived from an EMBL/GenBank/DDBJ whole genome shotgun (WGS) entry which is preliminary data.</text>
</comment>
<dbReference type="PROSITE" id="PS01248">
    <property type="entry name" value="EGF_LAM_1"/>
    <property type="match status" value="1"/>
</dbReference>
<dbReference type="InterPro" id="IPR056863">
    <property type="entry name" value="LMN_ATRN_NET-like_EGF"/>
</dbReference>
<protein>
    <recommendedName>
        <fullName evidence="6">Laminin EGF-like domain-containing protein</fullName>
    </recommendedName>
</protein>
<feature type="non-terminal residue" evidence="7">
    <location>
        <position position="64"/>
    </location>
</feature>
<keyword evidence="8" id="KW-1185">Reference proteome</keyword>
<dbReference type="InterPro" id="IPR002049">
    <property type="entry name" value="LE_dom"/>
</dbReference>
<accession>A0A401QFW6</accession>
<evidence type="ECO:0000256" key="2">
    <source>
        <dbReference type="ARBA" id="ARBA00022737"/>
    </source>
</evidence>
<organism evidence="7 8">
    <name type="scientific">Scyliorhinus torazame</name>
    <name type="common">Cloudy catshark</name>
    <name type="synonym">Catulus torazame</name>
    <dbReference type="NCBI Taxonomy" id="75743"/>
    <lineage>
        <taxon>Eukaryota</taxon>
        <taxon>Metazoa</taxon>
        <taxon>Chordata</taxon>
        <taxon>Craniata</taxon>
        <taxon>Vertebrata</taxon>
        <taxon>Chondrichthyes</taxon>
        <taxon>Elasmobranchii</taxon>
        <taxon>Galeomorphii</taxon>
        <taxon>Galeoidea</taxon>
        <taxon>Carcharhiniformes</taxon>
        <taxon>Scyliorhinidae</taxon>
        <taxon>Scyliorhinus</taxon>
    </lineage>
</organism>
<reference evidence="7 8" key="1">
    <citation type="journal article" date="2018" name="Nat. Ecol. Evol.">
        <title>Shark genomes provide insights into elasmobranch evolution and the origin of vertebrates.</title>
        <authorList>
            <person name="Hara Y"/>
            <person name="Yamaguchi K"/>
            <person name="Onimaru K"/>
            <person name="Kadota M"/>
            <person name="Koyanagi M"/>
            <person name="Keeley SD"/>
            <person name="Tatsumi K"/>
            <person name="Tanaka K"/>
            <person name="Motone F"/>
            <person name="Kageyama Y"/>
            <person name="Nozu R"/>
            <person name="Adachi N"/>
            <person name="Nishimura O"/>
            <person name="Nakagawa R"/>
            <person name="Tanegashima C"/>
            <person name="Kiyatake I"/>
            <person name="Matsumoto R"/>
            <person name="Murakumo K"/>
            <person name="Nishida K"/>
            <person name="Terakita A"/>
            <person name="Kuratani S"/>
            <person name="Sato K"/>
            <person name="Hyodo S Kuraku.S."/>
        </authorList>
    </citation>
    <scope>NUCLEOTIDE SEQUENCE [LARGE SCALE GENOMIC DNA]</scope>
</reference>
<evidence type="ECO:0000256" key="4">
    <source>
        <dbReference type="ARBA" id="ARBA00023180"/>
    </source>
</evidence>
<keyword evidence="2" id="KW-0677">Repeat</keyword>
<dbReference type="Gene3D" id="2.10.25.10">
    <property type="entry name" value="Laminin"/>
    <property type="match status" value="1"/>
</dbReference>
<dbReference type="STRING" id="75743.A0A401QFW6"/>
<evidence type="ECO:0000256" key="5">
    <source>
        <dbReference type="ARBA" id="ARBA00023292"/>
    </source>
</evidence>
<dbReference type="EMBL" id="BFAA01067828">
    <property type="protein sequence ID" value="GCB84256.1"/>
    <property type="molecule type" value="Genomic_DNA"/>
</dbReference>
<keyword evidence="4" id="KW-0325">Glycoprotein</keyword>
<evidence type="ECO:0000313" key="7">
    <source>
        <dbReference type="EMBL" id="GCB84256.1"/>
    </source>
</evidence>
<dbReference type="Pfam" id="PF24973">
    <property type="entry name" value="EGF_LMN_ATRN"/>
    <property type="match status" value="1"/>
</dbReference>
<feature type="domain" description="Laminin EGF-like" evidence="6">
    <location>
        <begin position="37"/>
        <end position="63"/>
    </location>
</feature>
<keyword evidence="5" id="KW-0424">Laminin EGF-like domain</keyword>
<gene>
    <name evidence="7" type="ORF">scyTo_0025025</name>
</gene>
<evidence type="ECO:0000256" key="3">
    <source>
        <dbReference type="ARBA" id="ARBA00023157"/>
    </source>
</evidence>
<keyword evidence="1" id="KW-0732">Signal</keyword>
<dbReference type="AlphaFoldDB" id="A0A401QFW6"/>
<dbReference type="OrthoDB" id="263283at2759"/>
<evidence type="ECO:0000313" key="8">
    <source>
        <dbReference type="Proteomes" id="UP000288216"/>
    </source>
</evidence>
<proteinExistence type="predicted"/>
<dbReference type="Proteomes" id="UP000288216">
    <property type="component" value="Unassembled WGS sequence"/>
</dbReference>